<dbReference type="AlphaFoldDB" id="A0A5P8W5D0"/>
<proteinExistence type="predicted"/>
<dbReference type="Proteomes" id="UP000326678">
    <property type="component" value="Chromosome Gxm1"/>
</dbReference>
<reference evidence="1 2" key="1">
    <citation type="submission" date="2019-10" db="EMBL/GenBank/DDBJ databases">
        <title>Genomic and transcriptomic insights into the perfect genentic adaptation of a filamentous nitrogen-fixing cyanobacterium to rice fields.</title>
        <authorList>
            <person name="Chen Z."/>
        </authorList>
    </citation>
    <scope>NUCLEOTIDE SEQUENCE [LARGE SCALE GENOMIC DNA]</scope>
    <source>
        <strain evidence="1">CCNUC1</strain>
    </source>
</reference>
<evidence type="ECO:0000313" key="1">
    <source>
        <dbReference type="EMBL" id="QFS47486.1"/>
    </source>
</evidence>
<protein>
    <submittedName>
        <fullName evidence="1">Uncharacterized protein</fullName>
    </submittedName>
</protein>
<sequence>METLVDRTGEYGKDRKKTNYQLPFSNQKSKIGINPTC</sequence>
<evidence type="ECO:0000313" key="2">
    <source>
        <dbReference type="Proteomes" id="UP000326678"/>
    </source>
</evidence>
<dbReference type="KEGG" id="nsh:GXM_04978"/>
<keyword evidence="2" id="KW-1185">Reference proteome</keyword>
<accession>A0A5P8W5D0</accession>
<organism evidence="1 2">
    <name type="scientific">Nostoc sphaeroides CCNUC1</name>
    <dbReference type="NCBI Taxonomy" id="2653204"/>
    <lineage>
        <taxon>Bacteria</taxon>
        <taxon>Bacillati</taxon>
        <taxon>Cyanobacteriota</taxon>
        <taxon>Cyanophyceae</taxon>
        <taxon>Nostocales</taxon>
        <taxon>Nostocaceae</taxon>
        <taxon>Nostoc</taxon>
    </lineage>
</organism>
<gene>
    <name evidence="1" type="ORF">GXM_04978</name>
</gene>
<dbReference type="EMBL" id="CP045226">
    <property type="protein sequence ID" value="QFS47486.1"/>
    <property type="molecule type" value="Genomic_DNA"/>
</dbReference>
<name>A0A5P8W5D0_9NOSO</name>